<gene>
    <name evidence="4" type="primary">gph_3</name>
    <name evidence="4" type="ORF">NRB56_34760</name>
</gene>
<dbReference type="InterPro" id="IPR036412">
    <property type="entry name" value="HAD-like_sf"/>
</dbReference>
<dbReference type="InterPro" id="IPR011990">
    <property type="entry name" value="TPR-like_helical_dom_sf"/>
</dbReference>
<dbReference type="InterPro" id="IPR002182">
    <property type="entry name" value="NB-ARC"/>
</dbReference>
<protein>
    <submittedName>
        <fullName evidence="4">Phosphoglycolate phosphatase</fullName>
        <ecNumber evidence="4">3.1.3.18</ecNumber>
    </submittedName>
</protein>
<dbReference type="OrthoDB" id="9793014at2"/>
<dbReference type="GO" id="GO:0043531">
    <property type="term" value="F:ADP binding"/>
    <property type="evidence" value="ECO:0007669"/>
    <property type="project" value="InterPro"/>
</dbReference>
<dbReference type="Gene3D" id="1.10.150.240">
    <property type="entry name" value="Putative phosphatase, domain 2"/>
    <property type="match status" value="1"/>
</dbReference>
<feature type="region of interest" description="Disordered" evidence="2">
    <location>
        <begin position="1"/>
        <end position="45"/>
    </location>
</feature>
<accession>A0A7K0DQ56</accession>
<dbReference type="SUPFAM" id="SSF52540">
    <property type="entry name" value="P-loop containing nucleoside triphosphate hydrolases"/>
    <property type="match status" value="1"/>
</dbReference>
<feature type="repeat" description="TPR" evidence="1">
    <location>
        <begin position="638"/>
        <end position="671"/>
    </location>
</feature>
<evidence type="ECO:0000256" key="1">
    <source>
        <dbReference type="PROSITE-ProRule" id="PRU00339"/>
    </source>
</evidence>
<dbReference type="EMBL" id="WEGI01000007">
    <property type="protein sequence ID" value="MQY27893.1"/>
    <property type="molecule type" value="Genomic_DNA"/>
</dbReference>
<dbReference type="Pfam" id="PF13419">
    <property type="entry name" value="HAD_2"/>
    <property type="match status" value="1"/>
</dbReference>
<dbReference type="Pfam" id="PF00931">
    <property type="entry name" value="NB-ARC"/>
    <property type="match status" value="1"/>
</dbReference>
<dbReference type="SMART" id="SM00028">
    <property type="entry name" value="TPR"/>
    <property type="match status" value="2"/>
</dbReference>
<dbReference type="Pfam" id="PF13424">
    <property type="entry name" value="TPR_12"/>
    <property type="match status" value="1"/>
</dbReference>
<evidence type="ECO:0000259" key="3">
    <source>
        <dbReference type="Pfam" id="PF00931"/>
    </source>
</evidence>
<evidence type="ECO:0000256" key="2">
    <source>
        <dbReference type="SAM" id="MobiDB-lite"/>
    </source>
</evidence>
<dbReference type="InterPro" id="IPR027417">
    <property type="entry name" value="P-loop_NTPase"/>
</dbReference>
<comment type="caution">
    <text evidence="4">The sequence shown here is derived from an EMBL/GenBank/DDBJ whole genome shotgun (WGS) entry which is preliminary data.</text>
</comment>
<dbReference type="SUPFAM" id="SSF56784">
    <property type="entry name" value="HAD-like"/>
    <property type="match status" value="1"/>
</dbReference>
<sequence>MEKDPGTNSERELPATHSRAGDSAQHSEIDGRDTGSNAGVDLDNVRGGDLRIRDIGLSGPGTAIRVTKSEFGDMDISAVRAGVTPKTISSPTLSNVRAKDITIIGQWLSSAAAPGGEETAVVRHNVTRPPNDLIDRQDERRRIIEALKSDYSVISVHGMGGMGKSALVNSIAWQLVESHRYGPADGNAEHNDMPEFDVIIWCDQSTSRMSLEGLLDTISLVLEDTHAPTLPKLRKSEQVVRNLNRERCLLIIDDFDDSGDMELRSFIARIGPRSKVVVTSRTVYDKDSLFVEVSALDEHSSSELVEKESSRLGIAERVNNENRVLAEFIQATGGNPLAIRLTIGQLRYSSGGLKRVIERLRAGDDPDLFAPIFEHAWEEILADKRGYDLIVAALERHPSTVSTDSLAACLHMTEYQLRKAVERLVDSSLIESVHVGEMYSRRLRLHPLMRAYVAQRTHGSSATAELDDALIDFYLGFATANSEFYKSAEHSSILDLDYRNILHFASLAATKRRSSDAVGFANAMSGFLWSRGYWLDLLHLCENAVRAAEEMRNPAEQARQYAIMGRVRLRRGHVSEARRMLELSDIYLPGDADDDDRRETNRLRGDIAFEIGDLGTAREYFEKVLDAAVSVGDDWDRALTLVELGTCLYQSGEFDDAEERFREAERKNEEMNAKEGLAVTLSHLADALYERSAAEAEQEKASSSAEQAREYWLLGLNLARLVGSPMVEAQCLLGLSKMFVMDSNYRDAGIYAESALRIFTRLGVKEEIEAKLIIDNLADLRPDPELQTISAVMRRCRAIILDFDDTVAATTHTRWPVMRQAAADFGRAVDDDSIRREWGRPFDEMMSALIDFRDEEERADFISRYARLMQDAKPAPARGAVSLIARLRFEGCSQIIVSSGKQSLIEQDLRQLGIADFFDEIYSADNTTVHKPDPEVLRDALKYLVFDKKIPKSEIVYIGDSYRDLRVAQGNGICFIAVLSGSETADDFLSRGQPEALIVPHLSMLSMWIRSAE</sequence>
<reference evidence="4 5" key="1">
    <citation type="submission" date="2019-10" db="EMBL/GenBank/DDBJ databases">
        <title>Nocardia macrotermitis sp. nov. and Nocardia aurantia sp. nov., isolated from the gut of fungus growing-termite Macrotermes natalensis.</title>
        <authorList>
            <person name="Benndorf R."/>
            <person name="Schwitalla J."/>
            <person name="Martin K."/>
            <person name="De Beer W."/>
            <person name="Kaster A.-K."/>
            <person name="Vollmers J."/>
            <person name="Poulsen M."/>
            <person name="Beemelmanns C."/>
        </authorList>
    </citation>
    <scope>NUCLEOTIDE SEQUENCE [LARGE SCALE GENOMIC DNA]</scope>
    <source>
        <strain evidence="4 5">RB56</strain>
    </source>
</reference>
<dbReference type="GO" id="GO:0006281">
    <property type="term" value="P:DNA repair"/>
    <property type="evidence" value="ECO:0007669"/>
    <property type="project" value="TreeGrafter"/>
</dbReference>
<dbReference type="PANTHER" id="PTHR43434">
    <property type="entry name" value="PHOSPHOGLYCOLATE PHOSPHATASE"/>
    <property type="match status" value="1"/>
</dbReference>
<dbReference type="InterPro" id="IPR019734">
    <property type="entry name" value="TPR_rpt"/>
</dbReference>
<keyword evidence="4" id="KW-0378">Hydrolase</keyword>
<dbReference type="GO" id="GO:0008967">
    <property type="term" value="F:phosphoglycolate phosphatase activity"/>
    <property type="evidence" value="ECO:0007669"/>
    <property type="project" value="UniProtKB-EC"/>
</dbReference>
<dbReference type="InterPro" id="IPR023214">
    <property type="entry name" value="HAD_sf"/>
</dbReference>
<dbReference type="Proteomes" id="UP000431401">
    <property type="component" value="Unassembled WGS sequence"/>
</dbReference>
<organism evidence="4 5">
    <name type="scientific">Nocardia aurantia</name>
    <dbReference type="NCBI Taxonomy" id="2585199"/>
    <lineage>
        <taxon>Bacteria</taxon>
        <taxon>Bacillati</taxon>
        <taxon>Actinomycetota</taxon>
        <taxon>Actinomycetes</taxon>
        <taxon>Mycobacteriales</taxon>
        <taxon>Nocardiaceae</taxon>
        <taxon>Nocardia</taxon>
    </lineage>
</organism>
<dbReference type="PROSITE" id="PS50005">
    <property type="entry name" value="TPR"/>
    <property type="match status" value="1"/>
</dbReference>
<dbReference type="InterPro" id="IPR041492">
    <property type="entry name" value="HAD_2"/>
</dbReference>
<feature type="compositionally biased region" description="Basic and acidic residues" evidence="2">
    <location>
        <begin position="1"/>
        <end position="14"/>
    </location>
</feature>
<name>A0A7K0DQ56_9NOCA</name>
<dbReference type="Gene3D" id="3.40.50.300">
    <property type="entry name" value="P-loop containing nucleotide triphosphate hydrolases"/>
    <property type="match status" value="1"/>
</dbReference>
<dbReference type="SFLD" id="SFLDG01129">
    <property type="entry name" value="C1.5:_HAD__Beta-PGM__Phosphata"/>
    <property type="match status" value="1"/>
</dbReference>
<dbReference type="InterPro" id="IPR050155">
    <property type="entry name" value="HAD-like_hydrolase_sf"/>
</dbReference>
<dbReference type="GO" id="GO:0005829">
    <property type="term" value="C:cytosol"/>
    <property type="evidence" value="ECO:0007669"/>
    <property type="project" value="TreeGrafter"/>
</dbReference>
<evidence type="ECO:0000313" key="5">
    <source>
        <dbReference type="Proteomes" id="UP000431401"/>
    </source>
</evidence>
<dbReference type="SFLD" id="SFLDS00003">
    <property type="entry name" value="Haloacid_Dehalogenase"/>
    <property type="match status" value="1"/>
</dbReference>
<evidence type="ECO:0000313" key="4">
    <source>
        <dbReference type="EMBL" id="MQY27893.1"/>
    </source>
</evidence>
<proteinExistence type="predicted"/>
<keyword evidence="1" id="KW-0802">TPR repeat</keyword>
<feature type="domain" description="NB-ARC" evidence="3">
    <location>
        <begin position="138"/>
        <end position="308"/>
    </location>
</feature>
<dbReference type="PANTHER" id="PTHR43434:SF16">
    <property type="entry name" value="BLL8046 PROTEIN"/>
    <property type="match status" value="1"/>
</dbReference>
<dbReference type="InterPro" id="IPR023198">
    <property type="entry name" value="PGP-like_dom2"/>
</dbReference>
<dbReference type="AlphaFoldDB" id="A0A7K0DQ56"/>
<dbReference type="EC" id="3.1.3.18" evidence="4"/>
<keyword evidence="5" id="KW-1185">Reference proteome</keyword>
<dbReference type="Gene3D" id="3.40.50.1000">
    <property type="entry name" value="HAD superfamily/HAD-like"/>
    <property type="match status" value="1"/>
</dbReference>
<dbReference type="RefSeq" id="WP_153343418.1">
    <property type="nucleotide sequence ID" value="NZ_WEGI01000007.1"/>
</dbReference>
<dbReference type="SUPFAM" id="SSF48452">
    <property type="entry name" value="TPR-like"/>
    <property type="match status" value="1"/>
</dbReference>
<dbReference type="PRINTS" id="PR00364">
    <property type="entry name" value="DISEASERSIST"/>
</dbReference>
<dbReference type="Gene3D" id="1.25.40.10">
    <property type="entry name" value="Tetratricopeptide repeat domain"/>
    <property type="match status" value="1"/>
</dbReference>